<feature type="transmembrane region" description="Helical" evidence="1">
    <location>
        <begin position="84"/>
        <end position="105"/>
    </location>
</feature>
<evidence type="ECO:0000256" key="1">
    <source>
        <dbReference type="SAM" id="Phobius"/>
    </source>
</evidence>
<dbReference type="Proteomes" id="UP000095230">
    <property type="component" value="Unassembled WGS sequence"/>
</dbReference>
<proteinExistence type="predicted"/>
<gene>
    <name evidence="2" type="ORF">BEL05_08340</name>
</gene>
<feature type="transmembrane region" description="Helical" evidence="1">
    <location>
        <begin position="333"/>
        <end position="353"/>
    </location>
</feature>
<protein>
    <submittedName>
        <fullName evidence="2">Uncharacterized protein</fullName>
    </submittedName>
</protein>
<feature type="transmembrane region" description="Helical" evidence="1">
    <location>
        <begin position="12"/>
        <end position="39"/>
    </location>
</feature>
<feature type="transmembrane region" description="Helical" evidence="1">
    <location>
        <begin position="257"/>
        <end position="274"/>
    </location>
</feature>
<keyword evidence="1" id="KW-0812">Transmembrane</keyword>
<evidence type="ECO:0000313" key="2">
    <source>
        <dbReference type="EMBL" id="OEG74340.1"/>
    </source>
</evidence>
<name>A0A1E5IUW9_SHECO</name>
<feature type="transmembrane region" description="Helical" evidence="1">
    <location>
        <begin position="224"/>
        <end position="251"/>
    </location>
</feature>
<dbReference type="AlphaFoldDB" id="A0A1E5IUW9"/>
<feature type="transmembrane region" description="Helical" evidence="1">
    <location>
        <begin position="125"/>
        <end position="149"/>
    </location>
</feature>
<organism evidence="2 3">
    <name type="scientific">Shewanella colwelliana</name>
    <name type="common">Alteromonas colwelliana</name>
    <dbReference type="NCBI Taxonomy" id="23"/>
    <lineage>
        <taxon>Bacteria</taxon>
        <taxon>Pseudomonadati</taxon>
        <taxon>Pseudomonadota</taxon>
        <taxon>Gammaproteobacteria</taxon>
        <taxon>Alteromonadales</taxon>
        <taxon>Shewanellaceae</taxon>
        <taxon>Shewanella</taxon>
    </lineage>
</organism>
<feature type="transmembrane region" description="Helical" evidence="1">
    <location>
        <begin position="307"/>
        <end position="327"/>
    </location>
</feature>
<reference evidence="2 3" key="1">
    <citation type="submission" date="2016-07" db="EMBL/GenBank/DDBJ databases">
        <title>Whole-genome of two Shewanella species isolated from a digestive organ of sea cucumber Apostichopus japonicus Selenka 1867.</title>
        <authorList>
            <person name="Hong H.-H."/>
            <person name="Choi H."/>
            <person name="Cheon S."/>
            <person name="Oh J.-S."/>
            <person name="Lee H.-G."/>
            <person name="Park C."/>
        </authorList>
    </citation>
    <scope>NUCLEOTIDE SEQUENCE [LARGE SCALE GENOMIC DNA]</scope>
    <source>
        <strain evidence="2 3">CSB03KR</strain>
    </source>
</reference>
<feature type="transmembrane region" description="Helical" evidence="1">
    <location>
        <begin position="365"/>
        <end position="384"/>
    </location>
</feature>
<dbReference type="EMBL" id="MCBT01000023">
    <property type="protein sequence ID" value="OEG74340.1"/>
    <property type="molecule type" value="Genomic_DNA"/>
</dbReference>
<keyword evidence="1" id="KW-0472">Membrane</keyword>
<dbReference type="RefSeq" id="WP_069670905.1">
    <property type="nucleotide sequence ID" value="NZ_MCBT01000023.1"/>
</dbReference>
<dbReference type="OrthoDB" id="6281851at2"/>
<evidence type="ECO:0000313" key="3">
    <source>
        <dbReference type="Proteomes" id="UP000095230"/>
    </source>
</evidence>
<keyword evidence="1" id="KW-1133">Transmembrane helix</keyword>
<accession>A0A1E5IUW9</accession>
<feature type="transmembrane region" description="Helical" evidence="1">
    <location>
        <begin position="191"/>
        <end position="212"/>
    </location>
</feature>
<comment type="caution">
    <text evidence="2">The sequence shown here is derived from an EMBL/GenBank/DDBJ whole genome shotgun (WGS) entry which is preliminary data.</text>
</comment>
<feature type="transmembrane region" description="Helical" evidence="1">
    <location>
        <begin position="161"/>
        <end position="179"/>
    </location>
</feature>
<dbReference type="STRING" id="23.BEL05_08340"/>
<feature type="transmembrane region" description="Helical" evidence="1">
    <location>
        <begin position="45"/>
        <end position="63"/>
    </location>
</feature>
<sequence>MRWPNSLRGMMCMWFFDLGSVSFLGTAMLAFVLMLLLSMGGKLEAISMMLGMMQVSTSAAIAWQFNRLAATEWAALVPHYRHNVLIQAVFIGAVVTSISVFTSILLELPMGVELVLAATLAGLSFIYFCCRYVKGFYFSFFLFLLLPFLDDIAKQIPGPSLLIIAIAVFMVAGLLWREIVALKWHNEARSVYLNGLEMGWFWLPSFGSLRFMSYIDRFLHPANFFLGAMLSMIVVTMPIIALLVTLINYIADIELPVLFILGQFSAICCAMVHWSRVQRWRAVEALYMLPGFDGKQGMVEAFAAAQYRLLALLTLMMAVIATLVGLSNDSFTFVLWGHVVLSTFCACALLLGFGCAAKGAIHITLTMLVVVAHSIWLSSSLIAIRDGEEIIYWLFVDIGLVAFSMLTLWWGKKKLWSGDLA</sequence>
<feature type="transmembrane region" description="Helical" evidence="1">
    <location>
        <begin position="390"/>
        <end position="411"/>
    </location>
</feature>